<feature type="domain" description="Myb-like DNA-binding" evidence="2">
    <location>
        <begin position="8"/>
        <end position="55"/>
    </location>
</feature>
<protein>
    <recommendedName>
        <fullName evidence="2">Myb-like DNA-binding domain-containing protein</fullName>
    </recommendedName>
</protein>
<organism evidence="3 4">
    <name type="scientific">Ophiocordyceps sinensis</name>
    <dbReference type="NCBI Taxonomy" id="72228"/>
    <lineage>
        <taxon>Eukaryota</taxon>
        <taxon>Fungi</taxon>
        <taxon>Dikarya</taxon>
        <taxon>Ascomycota</taxon>
        <taxon>Pezizomycotina</taxon>
        <taxon>Sordariomycetes</taxon>
        <taxon>Hypocreomycetidae</taxon>
        <taxon>Hypocreales</taxon>
        <taxon>Ophiocordycipitaceae</taxon>
        <taxon>Ophiocordyceps</taxon>
    </lineage>
</organism>
<gene>
    <name evidence="3" type="ORF">G6O67_001481</name>
</gene>
<dbReference type="Proteomes" id="UP000557566">
    <property type="component" value="Unassembled WGS sequence"/>
</dbReference>
<evidence type="ECO:0000256" key="1">
    <source>
        <dbReference type="SAM" id="MobiDB-lite"/>
    </source>
</evidence>
<evidence type="ECO:0000313" key="3">
    <source>
        <dbReference type="EMBL" id="KAF4512324.1"/>
    </source>
</evidence>
<dbReference type="AlphaFoldDB" id="A0A8H4PXL6"/>
<comment type="caution">
    <text evidence="3">The sequence shown here is derived from an EMBL/GenBank/DDBJ whole genome shotgun (WGS) entry which is preliminary data.</text>
</comment>
<keyword evidence="4" id="KW-1185">Reference proteome</keyword>
<sequence length="134" mass="14312">MSKTQDSTEQIKFLVSCIHNATGGKPNFQAVADQLGIVTKAAAQKRYERLLKAHGVGAPTKSPNGTEESEVPPATPKRKAAPRRAPKSSKKKLKRDEESTGSDEDIKKRAKKEKAESPVASDLSDAPASADESA</sequence>
<accession>A0A8H4PXL6</accession>
<evidence type="ECO:0000259" key="2">
    <source>
        <dbReference type="Pfam" id="PF22980"/>
    </source>
</evidence>
<feature type="compositionally biased region" description="Basic residues" evidence="1">
    <location>
        <begin position="76"/>
        <end position="93"/>
    </location>
</feature>
<dbReference type="InterPro" id="IPR054505">
    <property type="entry name" value="Myb_DNA-bind_8"/>
</dbReference>
<evidence type="ECO:0000313" key="4">
    <source>
        <dbReference type="Proteomes" id="UP000557566"/>
    </source>
</evidence>
<proteinExistence type="predicted"/>
<feature type="compositionally biased region" description="Low complexity" evidence="1">
    <location>
        <begin position="117"/>
        <end position="134"/>
    </location>
</feature>
<name>A0A8H4PXL6_9HYPO</name>
<dbReference type="Pfam" id="PF22980">
    <property type="entry name" value="Myb_DNA-bind_8"/>
    <property type="match status" value="1"/>
</dbReference>
<reference evidence="3 4" key="1">
    <citation type="journal article" date="2020" name="Genome Biol. Evol.">
        <title>A new high-quality draft genome assembly of the Chinese cordyceps Ophiocordyceps sinensis.</title>
        <authorList>
            <person name="Shu R."/>
            <person name="Zhang J."/>
            <person name="Meng Q."/>
            <person name="Zhang H."/>
            <person name="Zhou G."/>
            <person name="Li M."/>
            <person name="Wu P."/>
            <person name="Zhao Y."/>
            <person name="Chen C."/>
            <person name="Qin Q."/>
        </authorList>
    </citation>
    <scope>NUCLEOTIDE SEQUENCE [LARGE SCALE GENOMIC DNA]</scope>
    <source>
        <strain evidence="3 4">IOZ07</strain>
    </source>
</reference>
<feature type="region of interest" description="Disordered" evidence="1">
    <location>
        <begin position="52"/>
        <end position="134"/>
    </location>
</feature>
<dbReference type="OrthoDB" id="5353914at2759"/>
<dbReference type="EMBL" id="JAAVMX010000002">
    <property type="protein sequence ID" value="KAF4512324.1"/>
    <property type="molecule type" value="Genomic_DNA"/>
</dbReference>